<gene>
    <name evidence="1" type="ORF">Q31a_25940</name>
</gene>
<organism evidence="1 2">
    <name type="scientific">Aureliella helgolandensis</name>
    <dbReference type="NCBI Taxonomy" id="2527968"/>
    <lineage>
        <taxon>Bacteria</taxon>
        <taxon>Pseudomonadati</taxon>
        <taxon>Planctomycetota</taxon>
        <taxon>Planctomycetia</taxon>
        <taxon>Pirellulales</taxon>
        <taxon>Pirellulaceae</taxon>
        <taxon>Aureliella</taxon>
    </lineage>
</organism>
<dbReference type="EMBL" id="CP036298">
    <property type="protein sequence ID" value="QDV24279.1"/>
    <property type="molecule type" value="Genomic_DNA"/>
</dbReference>
<sequence>MLSCRRALAIPAWTRMAARVGGMVEAEWQAAIEKVEQIAAADS</sequence>
<reference evidence="1 2" key="1">
    <citation type="submission" date="2019-02" db="EMBL/GenBank/DDBJ databases">
        <title>Deep-cultivation of Planctomycetes and their phenomic and genomic characterization uncovers novel biology.</title>
        <authorList>
            <person name="Wiegand S."/>
            <person name="Jogler M."/>
            <person name="Boedeker C."/>
            <person name="Pinto D."/>
            <person name="Vollmers J."/>
            <person name="Rivas-Marin E."/>
            <person name="Kohn T."/>
            <person name="Peeters S.H."/>
            <person name="Heuer A."/>
            <person name="Rast P."/>
            <person name="Oberbeckmann S."/>
            <person name="Bunk B."/>
            <person name="Jeske O."/>
            <person name="Meyerdierks A."/>
            <person name="Storesund J.E."/>
            <person name="Kallscheuer N."/>
            <person name="Luecker S."/>
            <person name="Lage O.M."/>
            <person name="Pohl T."/>
            <person name="Merkel B.J."/>
            <person name="Hornburger P."/>
            <person name="Mueller R.-W."/>
            <person name="Bruemmer F."/>
            <person name="Labrenz M."/>
            <person name="Spormann A.M."/>
            <person name="Op den Camp H."/>
            <person name="Overmann J."/>
            <person name="Amann R."/>
            <person name="Jetten M.S.M."/>
            <person name="Mascher T."/>
            <person name="Medema M.H."/>
            <person name="Devos D.P."/>
            <person name="Kaster A.-K."/>
            <person name="Ovreas L."/>
            <person name="Rohde M."/>
            <person name="Galperin M.Y."/>
            <person name="Jogler C."/>
        </authorList>
    </citation>
    <scope>NUCLEOTIDE SEQUENCE [LARGE SCALE GENOMIC DNA]</scope>
    <source>
        <strain evidence="1 2">Q31a</strain>
    </source>
</reference>
<keyword evidence="2" id="KW-1185">Reference proteome</keyword>
<name>A0A518G6S0_9BACT</name>
<accession>A0A518G6S0</accession>
<protein>
    <submittedName>
        <fullName evidence="1">Uncharacterized protein</fullName>
    </submittedName>
</protein>
<dbReference type="AlphaFoldDB" id="A0A518G6S0"/>
<proteinExistence type="predicted"/>
<dbReference type="KEGG" id="ahel:Q31a_25940"/>
<evidence type="ECO:0000313" key="1">
    <source>
        <dbReference type="EMBL" id="QDV24279.1"/>
    </source>
</evidence>
<dbReference type="Proteomes" id="UP000318017">
    <property type="component" value="Chromosome"/>
</dbReference>
<evidence type="ECO:0000313" key="2">
    <source>
        <dbReference type="Proteomes" id="UP000318017"/>
    </source>
</evidence>